<reference evidence="2" key="2">
    <citation type="submission" date="2020-11" db="EMBL/GenBank/DDBJ databases">
        <authorList>
            <person name="McCartney M.A."/>
            <person name="Auch B."/>
            <person name="Kono T."/>
            <person name="Mallez S."/>
            <person name="Becker A."/>
            <person name="Gohl D.M."/>
            <person name="Silverstein K.A.T."/>
            <person name="Koren S."/>
            <person name="Bechman K.B."/>
            <person name="Herman A."/>
            <person name="Abrahante J.E."/>
            <person name="Garbe J."/>
        </authorList>
    </citation>
    <scope>NUCLEOTIDE SEQUENCE</scope>
    <source>
        <strain evidence="2">Duluth1</strain>
        <tissue evidence="2">Whole animal</tissue>
    </source>
</reference>
<dbReference type="EMBL" id="JAIWYP010000003">
    <property type="protein sequence ID" value="KAH3855064.1"/>
    <property type="molecule type" value="Genomic_DNA"/>
</dbReference>
<evidence type="ECO:0000313" key="3">
    <source>
        <dbReference type="Proteomes" id="UP000828390"/>
    </source>
</evidence>
<evidence type="ECO:0000313" key="2">
    <source>
        <dbReference type="EMBL" id="KAH3855064.1"/>
    </source>
</evidence>
<comment type="caution">
    <text evidence="2">The sequence shown here is derived from an EMBL/GenBank/DDBJ whole genome shotgun (WGS) entry which is preliminary data.</text>
</comment>
<sequence>MRHGKSRTVPYRTDSEAYREPYRGETITIYRPTEYRDTLNNNSTWYDRGGSQYEELEDNMRDLEGIVSAEQAEETMDEPEERTTDEAGEEAVDMTGQGAEILHGYSIETAE</sequence>
<name>A0A9D4LC34_DREPO</name>
<dbReference type="Proteomes" id="UP000828390">
    <property type="component" value="Unassembled WGS sequence"/>
</dbReference>
<reference evidence="2" key="1">
    <citation type="journal article" date="2019" name="bioRxiv">
        <title>The Genome of the Zebra Mussel, Dreissena polymorpha: A Resource for Invasive Species Research.</title>
        <authorList>
            <person name="McCartney M.A."/>
            <person name="Auch B."/>
            <person name="Kono T."/>
            <person name="Mallez S."/>
            <person name="Zhang Y."/>
            <person name="Obille A."/>
            <person name="Becker A."/>
            <person name="Abrahante J.E."/>
            <person name="Garbe J."/>
            <person name="Badalamenti J.P."/>
            <person name="Herman A."/>
            <person name="Mangelson H."/>
            <person name="Liachko I."/>
            <person name="Sullivan S."/>
            <person name="Sone E.D."/>
            <person name="Koren S."/>
            <person name="Silverstein K.A.T."/>
            <person name="Beckman K.B."/>
            <person name="Gohl D.M."/>
        </authorList>
    </citation>
    <scope>NUCLEOTIDE SEQUENCE</scope>
    <source>
        <strain evidence="2">Duluth1</strain>
        <tissue evidence="2">Whole animal</tissue>
    </source>
</reference>
<dbReference type="AlphaFoldDB" id="A0A9D4LC34"/>
<feature type="region of interest" description="Disordered" evidence="1">
    <location>
        <begin position="70"/>
        <end position="111"/>
    </location>
</feature>
<protein>
    <submittedName>
        <fullName evidence="2">Uncharacterized protein</fullName>
    </submittedName>
</protein>
<accession>A0A9D4LC34</accession>
<organism evidence="2 3">
    <name type="scientific">Dreissena polymorpha</name>
    <name type="common">Zebra mussel</name>
    <name type="synonym">Mytilus polymorpha</name>
    <dbReference type="NCBI Taxonomy" id="45954"/>
    <lineage>
        <taxon>Eukaryota</taxon>
        <taxon>Metazoa</taxon>
        <taxon>Spiralia</taxon>
        <taxon>Lophotrochozoa</taxon>
        <taxon>Mollusca</taxon>
        <taxon>Bivalvia</taxon>
        <taxon>Autobranchia</taxon>
        <taxon>Heteroconchia</taxon>
        <taxon>Euheterodonta</taxon>
        <taxon>Imparidentia</taxon>
        <taxon>Neoheterodontei</taxon>
        <taxon>Myida</taxon>
        <taxon>Dreissenoidea</taxon>
        <taxon>Dreissenidae</taxon>
        <taxon>Dreissena</taxon>
    </lineage>
</organism>
<proteinExistence type="predicted"/>
<evidence type="ECO:0000256" key="1">
    <source>
        <dbReference type="SAM" id="MobiDB-lite"/>
    </source>
</evidence>
<gene>
    <name evidence="2" type="ORF">DPMN_097624</name>
</gene>
<keyword evidence="3" id="KW-1185">Reference proteome</keyword>
<feature type="compositionally biased region" description="Acidic residues" evidence="1">
    <location>
        <begin position="71"/>
        <end position="80"/>
    </location>
</feature>